<dbReference type="SUPFAM" id="SSF54001">
    <property type="entry name" value="Cysteine proteinases"/>
    <property type="match status" value="1"/>
</dbReference>
<dbReference type="Pfam" id="PF00627">
    <property type="entry name" value="UBA"/>
    <property type="match status" value="2"/>
</dbReference>
<evidence type="ECO:0000256" key="10">
    <source>
        <dbReference type="ARBA" id="ARBA00022833"/>
    </source>
</evidence>
<dbReference type="SUPFAM" id="SSF57850">
    <property type="entry name" value="RING/U-box"/>
    <property type="match status" value="2"/>
</dbReference>
<dbReference type="Gene3D" id="3.90.70.10">
    <property type="entry name" value="Cysteine proteinases"/>
    <property type="match status" value="2"/>
</dbReference>
<comment type="catalytic activity">
    <reaction evidence="1 11 15">
        <text>Thiol-dependent hydrolysis of ester, thioester, amide, peptide and isopeptide bonds formed by the C-terminal Gly of ubiquitin (a 76-residue protein attached to proteins as an intracellular targeting signal).</text>
        <dbReference type="EC" id="3.4.19.12"/>
    </reaction>
</comment>
<feature type="domain" description="UBA" evidence="16">
    <location>
        <begin position="618"/>
        <end position="666"/>
    </location>
</feature>
<dbReference type="GO" id="GO:0006508">
    <property type="term" value="P:proteolysis"/>
    <property type="evidence" value="ECO:0007669"/>
    <property type="project" value="UniProtKB-KW"/>
</dbReference>
<dbReference type="PROSITE" id="PS50030">
    <property type="entry name" value="UBA"/>
    <property type="match status" value="2"/>
</dbReference>
<dbReference type="SUPFAM" id="SSF46934">
    <property type="entry name" value="UBA-like"/>
    <property type="match status" value="1"/>
</dbReference>
<dbReference type="GO" id="GO:0005634">
    <property type="term" value="C:nucleus"/>
    <property type="evidence" value="ECO:0007669"/>
    <property type="project" value="TreeGrafter"/>
</dbReference>
<evidence type="ECO:0000256" key="7">
    <source>
        <dbReference type="ARBA" id="ARBA00022786"/>
    </source>
</evidence>
<dbReference type="PROSITE" id="PS00973">
    <property type="entry name" value="USP_2"/>
    <property type="match status" value="1"/>
</dbReference>
<dbReference type="InterPro" id="IPR018200">
    <property type="entry name" value="USP_CS"/>
</dbReference>
<dbReference type="Proteomes" id="UP000095038">
    <property type="component" value="Unassembled WGS sequence"/>
</dbReference>
<dbReference type="EC" id="3.4.19.12" evidence="11 15"/>
<dbReference type="AlphaFoldDB" id="A0A1D2VI07"/>
<accession>A0A1D2VI07</accession>
<dbReference type="STRING" id="1344418.A0A1D2VI07"/>
<dbReference type="RefSeq" id="XP_020047559.1">
    <property type="nucleotide sequence ID" value="XM_020193281.1"/>
</dbReference>
<dbReference type="GO" id="GO:0005829">
    <property type="term" value="C:cytosol"/>
    <property type="evidence" value="ECO:0007669"/>
    <property type="project" value="TreeGrafter"/>
</dbReference>
<feature type="active site" description="Nucleophile" evidence="12">
    <location>
        <position position="343"/>
    </location>
</feature>
<feature type="binding site" evidence="13">
    <location>
        <position position="235"/>
    </location>
    <ligand>
        <name>Zn(2+)</name>
        <dbReference type="ChEBI" id="CHEBI:29105"/>
    </ligand>
</feature>
<gene>
    <name evidence="19" type="ORF">ASCRUDRAFT_75949</name>
</gene>
<dbReference type="InterPro" id="IPR013083">
    <property type="entry name" value="Znf_RING/FYVE/PHD"/>
</dbReference>
<dbReference type="InterPro" id="IPR038765">
    <property type="entry name" value="Papain-like_cys_pep_sf"/>
</dbReference>
<evidence type="ECO:0000256" key="13">
    <source>
        <dbReference type="PIRSR" id="PIRSR016308-3"/>
    </source>
</evidence>
<dbReference type="InterPro" id="IPR050164">
    <property type="entry name" value="Peptidase_C19"/>
</dbReference>
<organism evidence="19 20">
    <name type="scientific">Ascoidea rubescens DSM 1968</name>
    <dbReference type="NCBI Taxonomy" id="1344418"/>
    <lineage>
        <taxon>Eukaryota</taxon>
        <taxon>Fungi</taxon>
        <taxon>Dikarya</taxon>
        <taxon>Ascomycota</taxon>
        <taxon>Saccharomycotina</taxon>
        <taxon>Saccharomycetes</taxon>
        <taxon>Ascoideaceae</taxon>
        <taxon>Ascoidea</taxon>
    </lineage>
</organism>
<dbReference type="GeneID" id="30966917"/>
<dbReference type="InterPro" id="IPR016652">
    <property type="entry name" value="Ubiquitinyl_hydrolase"/>
</dbReference>
<dbReference type="Pfam" id="PF00443">
    <property type="entry name" value="UCH"/>
    <property type="match status" value="1"/>
</dbReference>
<keyword evidence="5" id="KW-0677">Repeat</keyword>
<evidence type="ECO:0000256" key="3">
    <source>
        <dbReference type="ARBA" id="ARBA00022670"/>
    </source>
</evidence>
<dbReference type="EMBL" id="KV454480">
    <property type="protein sequence ID" value="ODV61252.1"/>
    <property type="molecule type" value="Genomic_DNA"/>
</dbReference>
<evidence type="ECO:0000259" key="17">
    <source>
        <dbReference type="PROSITE" id="PS50235"/>
    </source>
</evidence>
<sequence length="839" mass="95756">MKFSNTNSISPPSVNQTIYKDDCTYCFQTPDLKGGLNICLHCYRSFCPLDIGDESNSNHAALHNALTGHNLFLNYTEVFKRDQIESNSSINKEEKIIKMAKLEIKEKKKTDLFNFYYNLLDLENQSSIALDIIFKNDVHSFNSFNGLPQILIDTVLAILNSKSSYLNQEVESWEQEIKTCKHSSSEIEQLNINNPSINLKKCAYCDLNENLWLCLYCGFIGCGRQQFGGLKGNSHALNHFNETNHPIAIKLGSLSLKENKADCYCYSCNDEIKVPDLSTYLLNYGINIQSLDDFNIKKEKTLTELNIEQNIKWSFNMTSNDGQLLRPLFGESLTGLKNLGNSCYISSIIQVLFDLKCFQDYFYQKDFLNVKDAINGDQGLNLRVQLIKIANGLISGKYSTPNLDTPDDIKFQRGIALNSFKNLVGTHNKDFKSMQQQDAFEFLLFLLETIENYYYSDDLDLNPTNENLIDNFKFVSESKLTCSNCRKYKFINELTNYLSLPIKDELKEISKENKKIYKDYSLIESLNQVFSNKSLDVELNCENCLKTTFFNKEVKLKTLPNVLVLSAQRVKLENWVPIKVDVPLILPEVVNLGSYVSKIDVSKVDPNDLLPTNDGEGDVGDEFIPNVEVMNALLSMGFPENRCVKALYNVDNSGNPDDAMNWLFANMDDPSIDEPVVIKKKSKNQVKEPSSGDVSSLTNMGFEKKVARKALILNEYNIERAVDWLFSNPEDDGVLDEVCDGGGNNKLKKSTKPSMKEEIEAFVKEFSEEKSSEYYLKSVVCHKGTSIYTGHYVCFVRREIEGRESWVLFNDEKVVLANDENNLREIMNNGYLFIYVRRE</sequence>
<dbReference type="CDD" id="cd14385">
    <property type="entry name" value="UBA1_spUBP14_like"/>
    <property type="match status" value="1"/>
</dbReference>
<evidence type="ECO:0000256" key="8">
    <source>
        <dbReference type="ARBA" id="ARBA00022801"/>
    </source>
</evidence>
<dbReference type="InterPro" id="IPR033864">
    <property type="entry name" value="UBA2_scUBP14-like"/>
</dbReference>
<evidence type="ECO:0000256" key="12">
    <source>
        <dbReference type="PIRSR" id="PIRSR016308-1"/>
    </source>
</evidence>
<feature type="binding site" evidence="13">
    <location>
        <position position="202"/>
    </location>
    <ligand>
        <name>Zn(2+)</name>
        <dbReference type="ChEBI" id="CHEBI:29105"/>
    </ligand>
</feature>
<dbReference type="Pfam" id="PF17807">
    <property type="entry name" value="zf-UBP_var"/>
    <property type="match status" value="1"/>
</dbReference>
<evidence type="ECO:0000256" key="11">
    <source>
        <dbReference type="PIRNR" id="PIRNR016308"/>
    </source>
</evidence>
<dbReference type="InterPro" id="IPR041432">
    <property type="entry name" value="UBP13_Znf-UBP_var"/>
</dbReference>
<dbReference type="InterPro" id="IPR009060">
    <property type="entry name" value="UBA-like_sf"/>
</dbReference>
<keyword evidence="3 11" id="KW-0645">Protease</keyword>
<dbReference type="InParanoid" id="A0A1D2VI07"/>
<dbReference type="PANTHER" id="PTHR24006:SF664">
    <property type="entry name" value="UBIQUITIN CARBOXYL-TERMINAL HYDROLASE"/>
    <property type="match status" value="1"/>
</dbReference>
<dbReference type="Gene3D" id="3.30.40.10">
    <property type="entry name" value="Zinc/RING finger domain, C3HC4 (zinc finger)"/>
    <property type="match status" value="2"/>
</dbReference>
<keyword evidence="10 11" id="KW-0862">Zinc</keyword>
<comment type="similarity">
    <text evidence="2 11 15">Belongs to the peptidase C19 family.</text>
</comment>
<evidence type="ECO:0000256" key="2">
    <source>
        <dbReference type="ARBA" id="ARBA00009085"/>
    </source>
</evidence>
<feature type="binding site" evidence="13">
    <location>
        <position position="222"/>
    </location>
    <ligand>
        <name>Zn(2+)</name>
        <dbReference type="ChEBI" id="CHEBI:29105"/>
    </ligand>
</feature>
<dbReference type="FunCoup" id="A0A1D2VI07">
    <property type="interactions" value="987"/>
</dbReference>
<dbReference type="PANTHER" id="PTHR24006">
    <property type="entry name" value="UBIQUITIN CARBOXYL-TERMINAL HYDROLASE"/>
    <property type="match status" value="1"/>
</dbReference>
<keyword evidence="7 11" id="KW-0833">Ubl conjugation pathway</keyword>
<feature type="domain" description="UBA" evidence="16">
    <location>
        <begin position="685"/>
        <end position="728"/>
    </location>
</feature>
<dbReference type="FunFam" id="3.30.40.10:FF:000396">
    <property type="entry name" value="Ubiquitin carboxyl-terminal hydrolase"/>
    <property type="match status" value="1"/>
</dbReference>
<dbReference type="InterPro" id="IPR001394">
    <property type="entry name" value="Peptidase_C19_UCH"/>
</dbReference>
<keyword evidence="8 11" id="KW-0378">Hydrolase</keyword>
<evidence type="ECO:0000256" key="4">
    <source>
        <dbReference type="ARBA" id="ARBA00022723"/>
    </source>
</evidence>
<dbReference type="FunFam" id="1.10.8.10:FF:000086">
    <property type="entry name" value="Ubiquitin carboxyl-terminal hydrolase"/>
    <property type="match status" value="1"/>
</dbReference>
<dbReference type="InterPro" id="IPR001607">
    <property type="entry name" value="Znf_UBP"/>
</dbReference>
<evidence type="ECO:0000256" key="1">
    <source>
        <dbReference type="ARBA" id="ARBA00000707"/>
    </source>
</evidence>
<dbReference type="PIRSF" id="PIRSF016308">
    <property type="entry name" value="UBP"/>
    <property type="match status" value="1"/>
</dbReference>
<evidence type="ECO:0000313" key="20">
    <source>
        <dbReference type="Proteomes" id="UP000095038"/>
    </source>
</evidence>
<dbReference type="PROSITE" id="PS00972">
    <property type="entry name" value="USP_1"/>
    <property type="match status" value="1"/>
</dbReference>
<keyword evidence="20" id="KW-1185">Reference proteome</keyword>
<evidence type="ECO:0000256" key="14">
    <source>
        <dbReference type="PROSITE-ProRule" id="PRU00502"/>
    </source>
</evidence>
<dbReference type="SMART" id="SM00290">
    <property type="entry name" value="ZnF_UBP"/>
    <property type="match status" value="2"/>
</dbReference>
<keyword evidence="4 11" id="KW-0479">Metal-binding</keyword>
<evidence type="ECO:0000256" key="9">
    <source>
        <dbReference type="ARBA" id="ARBA00022807"/>
    </source>
</evidence>
<dbReference type="CDD" id="cd14298">
    <property type="entry name" value="UBA2_scUBP14_like"/>
    <property type="match status" value="1"/>
</dbReference>
<dbReference type="Gene3D" id="1.10.8.10">
    <property type="entry name" value="DNA helicase RuvA subunit, C-terminal domain"/>
    <property type="match status" value="2"/>
</dbReference>
<dbReference type="GO" id="GO:0016579">
    <property type="term" value="P:protein deubiquitination"/>
    <property type="evidence" value="ECO:0007669"/>
    <property type="project" value="InterPro"/>
</dbReference>
<feature type="active site" description="Proton acceptor" evidence="12">
    <location>
        <position position="791"/>
    </location>
</feature>
<dbReference type="PROSITE" id="PS50235">
    <property type="entry name" value="USP_3"/>
    <property type="match status" value="1"/>
</dbReference>
<dbReference type="GO" id="GO:0004843">
    <property type="term" value="F:cysteine-type deubiquitinase activity"/>
    <property type="evidence" value="ECO:0007669"/>
    <property type="project" value="UniProtKB-UniRule"/>
</dbReference>
<evidence type="ECO:0000256" key="5">
    <source>
        <dbReference type="ARBA" id="ARBA00022737"/>
    </source>
</evidence>
<protein>
    <recommendedName>
        <fullName evidence="11 15">Ubiquitin carboxyl-terminal hydrolase</fullName>
        <ecNumber evidence="11 15">3.4.19.12</ecNumber>
    </recommendedName>
</protein>
<dbReference type="InterPro" id="IPR015940">
    <property type="entry name" value="UBA"/>
</dbReference>
<dbReference type="InterPro" id="IPR028889">
    <property type="entry name" value="USP"/>
</dbReference>
<evidence type="ECO:0000259" key="18">
    <source>
        <dbReference type="PROSITE" id="PS50271"/>
    </source>
</evidence>
<dbReference type="OrthoDB" id="361536at2759"/>
<evidence type="ECO:0000313" key="19">
    <source>
        <dbReference type="EMBL" id="ODV61252.1"/>
    </source>
</evidence>
<feature type="domain" description="UBP-type" evidence="18">
    <location>
        <begin position="178"/>
        <end position="295"/>
    </location>
</feature>
<dbReference type="GO" id="GO:0008270">
    <property type="term" value="F:zinc ion binding"/>
    <property type="evidence" value="ECO:0007669"/>
    <property type="project" value="UniProtKB-UniRule"/>
</dbReference>
<evidence type="ECO:0000256" key="15">
    <source>
        <dbReference type="RuleBase" id="RU366025"/>
    </source>
</evidence>
<keyword evidence="6 14" id="KW-0863">Zinc-finger</keyword>
<dbReference type="Pfam" id="PF02148">
    <property type="entry name" value="zf-UBP"/>
    <property type="match status" value="1"/>
</dbReference>
<dbReference type="PROSITE" id="PS50271">
    <property type="entry name" value="ZF_UBP"/>
    <property type="match status" value="1"/>
</dbReference>
<evidence type="ECO:0000256" key="6">
    <source>
        <dbReference type="ARBA" id="ARBA00022771"/>
    </source>
</evidence>
<proteinExistence type="inferred from homology"/>
<keyword evidence="9 11" id="KW-0788">Thiol protease</keyword>
<feature type="binding site" evidence="13">
    <location>
        <position position="205"/>
    </location>
    <ligand>
        <name>Zn(2+)</name>
        <dbReference type="ChEBI" id="CHEBI:29105"/>
    </ligand>
</feature>
<reference evidence="20" key="1">
    <citation type="submission" date="2016-05" db="EMBL/GenBank/DDBJ databases">
        <title>Comparative genomics of biotechnologically important yeasts.</title>
        <authorList>
            <consortium name="DOE Joint Genome Institute"/>
            <person name="Riley R."/>
            <person name="Haridas S."/>
            <person name="Wolfe K.H."/>
            <person name="Lopes M.R."/>
            <person name="Hittinger C.T."/>
            <person name="Goker M."/>
            <person name="Salamov A."/>
            <person name="Wisecaver J."/>
            <person name="Long T.M."/>
            <person name="Aerts A.L."/>
            <person name="Barry K."/>
            <person name="Choi C."/>
            <person name="Clum A."/>
            <person name="Coughlan A.Y."/>
            <person name="Deshpande S."/>
            <person name="Douglass A.P."/>
            <person name="Hanson S.J."/>
            <person name="Klenk H.-P."/>
            <person name="Labutti K."/>
            <person name="Lapidus A."/>
            <person name="Lindquist E."/>
            <person name="Lipzen A."/>
            <person name="Meier-Kolthoff J.P."/>
            <person name="Ohm R.A."/>
            <person name="Otillar R.P."/>
            <person name="Pangilinan J."/>
            <person name="Peng Y."/>
            <person name="Rokas A."/>
            <person name="Rosa C.A."/>
            <person name="Scheuner C."/>
            <person name="Sibirny A.A."/>
            <person name="Slot J.C."/>
            <person name="Stielow J.B."/>
            <person name="Sun H."/>
            <person name="Kurtzman C.P."/>
            <person name="Blackwell M."/>
            <person name="Grigoriev I.V."/>
            <person name="Jeffries T.W."/>
        </authorList>
    </citation>
    <scope>NUCLEOTIDE SEQUENCE [LARGE SCALE GENOMIC DNA]</scope>
    <source>
        <strain evidence="20">DSM 1968</strain>
    </source>
</reference>
<feature type="domain" description="USP" evidence="17">
    <location>
        <begin position="334"/>
        <end position="838"/>
    </location>
</feature>
<name>A0A1D2VI07_9ASCO</name>
<evidence type="ECO:0000259" key="16">
    <source>
        <dbReference type="PROSITE" id="PS50030"/>
    </source>
</evidence>
<dbReference type="SMART" id="SM00165">
    <property type="entry name" value="UBA"/>
    <property type="match status" value="2"/>
</dbReference>